<dbReference type="GO" id="GO:0016829">
    <property type="term" value="F:lyase activity"/>
    <property type="evidence" value="ECO:0007669"/>
    <property type="project" value="UniProtKB-KW"/>
</dbReference>
<evidence type="ECO:0000313" key="4">
    <source>
        <dbReference type="EMBL" id="QNT78551.1"/>
    </source>
</evidence>
<dbReference type="Pfam" id="PF02719">
    <property type="entry name" value="Polysacc_synt_2"/>
    <property type="match status" value="1"/>
</dbReference>
<evidence type="ECO:0000313" key="5">
    <source>
        <dbReference type="Proteomes" id="UP000516349"/>
    </source>
</evidence>
<comment type="similarity">
    <text evidence="1">Belongs to the polysaccharide synthase family.</text>
</comment>
<dbReference type="KEGG" id="ebla:JGUZn3_13250"/>
<dbReference type="PANTHER" id="PTHR43318:SF1">
    <property type="entry name" value="POLYSACCHARIDE BIOSYNTHESIS PROTEIN EPSC-RELATED"/>
    <property type="match status" value="1"/>
</dbReference>
<feature type="domain" description="Polysaccharide biosynthesis protein CapD-like" evidence="3">
    <location>
        <begin position="277"/>
        <end position="576"/>
    </location>
</feature>
<proteinExistence type="inferred from homology"/>
<feature type="transmembrane region" description="Helical" evidence="2">
    <location>
        <begin position="34"/>
        <end position="56"/>
    </location>
</feature>
<reference evidence="4 5" key="1">
    <citation type="submission" date="2020-08" db="EMBL/GenBank/DDBJ databases">
        <title>Complete genome sequence of Entomobacter blattae G55GP.</title>
        <authorList>
            <person name="Poehlein A."/>
            <person name="Guzman J."/>
            <person name="Daniel R."/>
            <person name="Vilcinskas A."/>
        </authorList>
    </citation>
    <scope>NUCLEOTIDE SEQUENCE [LARGE SCALE GENOMIC DNA]</scope>
    <source>
        <strain evidence="4 5">G55GP</strain>
    </source>
</reference>
<name>A0A7H1NRZ1_9PROT</name>
<dbReference type="SUPFAM" id="SSF51735">
    <property type="entry name" value="NAD(P)-binding Rossmann-fold domains"/>
    <property type="match status" value="1"/>
</dbReference>
<gene>
    <name evidence="4" type="primary">pglF</name>
    <name evidence="4" type="ORF">JGUZn3_13250</name>
</gene>
<feature type="transmembrane region" description="Helical" evidence="2">
    <location>
        <begin position="100"/>
        <end position="120"/>
    </location>
</feature>
<feature type="transmembrane region" description="Helical" evidence="2">
    <location>
        <begin position="68"/>
        <end position="88"/>
    </location>
</feature>
<dbReference type="EC" id="4.2.1.135" evidence="4"/>
<keyword evidence="5" id="KW-1185">Reference proteome</keyword>
<keyword evidence="2" id="KW-0472">Membrane</keyword>
<dbReference type="RefSeq" id="WP_238996778.1">
    <property type="nucleotide sequence ID" value="NZ_CP060244.1"/>
</dbReference>
<keyword evidence="4" id="KW-0456">Lyase</keyword>
<keyword evidence="2" id="KW-1133">Transmembrane helix</keyword>
<evidence type="ECO:0000259" key="3">
    <source>
        <dbReference type="Pfam" id="PF02719"/>
    </source>
</evidence>
<organism evidence="4 5">
    <name type="scientific">Entomobacter blattae</name>
    <dbReference type="NCBI Taxonomy" id="2762277"/>
    <lineage>
        <taxon>Bacteria</taxon>
        <taxon>Pseudomonadati</taxon>
        <taxon>Pseudomonadota</taxon>
        <taxon>Alphaproteobacteria</taxon>
        <taxon>Acetobacterales</taxon>
        <taxon>Acetobacteraceae</taxon>
        <taxon>Entomobacter</taxon>
    </lineage>
</organism>
<dbReference type="InterPro" id="IPR036291">
    <property type="entry name" value="NAD(P)-bd_dom_sf"/>
</dbReference>
<protein>
    <submittedName>
        <fullName evidence="4">UDP-N-acetyl-alpha-D-glucosamine C6 dehydratase</fullName>
        <ecNumber evidence="4">4.2.1.135</ecNumber>
    </submittedName>
</protein>
<dbReference type="CDD" id="cd05237">
    <property type="entry name" value="UDP_invert_4-6DH_SDR_e"/>
    <property type="match status" value="1"/>
</dbReference>
<dbReference type="EMBL" id="CP060244">
    <property type="protein sequence ID" value="QNT78551.1"/>
    <property type="molecule type" value="Genomic_DNA"/>
</dbReference>
<accession>A0A7H1NRZ1</accession>
<dbReference type="Proteomes" id="UP000516349">
    <property type="component" value="Chromosome"/>
</dbReference>
<evidence type="ECO:0000256" key="2">
    <source>
        <dbReference type="SAM" id="Phobius"/>
    </source>
</evidence>
<sequence length="708" mass="77627">MNRIFVNVLIDGLLAAIAAPLARWLAVPQEGLLHPLWFLAGGVISLSMGGLPFRIFQQYWRFSGVADLLGIAGASTASAFLFMVGLWVTGFSLPSPTFPIIHALVLLVLMGGIRLLYRLLHGWAPGQRKNYRKAILVGSETTVELFARSLLRLRNIPIRVTGIFTLSRHQTGRRIHGFPIIGPVEDIAVLFKRLAEKGRLPDLLIVTDNGFRGHGLMALIHGAEQWDVPVERVPDMTELSPASTVELRPIALEELLNRPPVELDRQGMDQMIRGQVVLVTGAGGSIGSELVRQIASLSPGLLVLLDNNEYALWRIDVELGETQPEVPRKIVMADVRDRLRIDRVFVQYRPAFVFHAAALKHVPMVEANPLEGLCTNIVGTKIIADSCRKWHSAAMVLVSTDKAVNPSSLMGASKRVAEMYCQALDIMARVGDPAGLPCVTVRFGNVLGSTGSVVPLFRRQLSKGGPLTVTHPDMQRYFMTVPEAVELVLQASVRAIVRNVEDDDTDKNLKKGGIFVLDMGKAIRIEDLARQMIRLAGLKPDEDIAIRYTGLRPGEKLFEELFHGSEPILETDHPGLKIALPRKAQYEEVNRIIEDIHLACQEGATERAMSYVRALVPEFVHNAQGILVDVDTGLLKDAVSDPTAEKGVADHVAIIPELDFEQDTEHDTGLDSELNSEQGIGLDIGLDSGQGAGQEEVISVTGTLHRRG</sequence>
<dbReference type="AlphaFoldDB" id="A0A7H1NRZ1"/>
<dbReference type="PANTHER" id="PTHR43318">
    <property type="entry name" value="UDP-N-ACETYLGLUCOSAMINE 4,6-DEHYDRATASE"/>
    <property type="match status" value="1"/>
</dbReference>
<dbReference type="InterPro" id="IPR003869">
    <property type="entry name" value="Polysac_CapD-like"/>
</dbReference>
<dbReference type="InterPro" id="IPR051203">
    <property type="entry name" value="Polysaccharide_Synthase-Rel"/>
</dbReference>
<evidence type="ECO:0000256" key="1">
    <source>
        <dbReference type="ARBA" id="ARBA00007430"/>
    </source>
</evidence>
<dbReference type="Gene3D" id="3.40.50.720">
    <property type="entry name" value="NAD(P)-binding Rossmann-like Domain"/>
    <property type="match status" value="2"/>
</dbReference>
<keyword evidence="2" id="KW-0812">Transmembrane</keyword>